<keyword evidence="4" id="KW-0963">Cytoplasm</keyword>
<dbReference type="Pfam" id="PF07084">
    <property type="entry name" value="Spot_14"/>
    <property type="match status" value="1"/>
</dbReference>
<evidence type="ECO:0000256" key="3">
    <source>
        <dbReference type="ARBA" id="ARBA00009488"/>
    </source>
</evidence>
<dbReference type="OrthoDB" id="5951908at2759"/>
<comment type="caution">
    <text evidence="6">The sequence shown here is derived from an EMBL/GenBank/DDBJ whole genome shotgun (WGS) entry which is preliminary data.</text>
</comment>
<organism evidence="6 7">
    <name type="scientific">Trichinella nativa</name>
    <dbReference type="NCBI Taxonomy" id="6335"/>
    <lineage>
        <taxon>Eukaryota</taxon>
        <taxon>Metazoa</taxon>
        <taxon>Ecdysozoa</taxon>
        <taxon>Nematoda</taxon>
        <taxon>Enoplea</taxon>
        <taxon>Dorylaimia</taxon>
        <taxon>Trichinellida</taxon>
        <taxon>Trichinellidae</taxon>
        <taxon>Trichinella</taxon>
    </lineage>
</organism>
<evidence type="ECO:0000256" key="5">
    <source>
        <dbReference type="ARBA" id="ARBA00023242"/>
    </source>
</evidence>
<dbReference type="GO" id="GO:0005829">
    <property type="term" value="C:cytosol"/>
    <property type="evidence" value="ECO:0007669"/>
    <property type="project" value="TreeGrafter"/>
</dbReference>
<sequence>LRSSLKSPKLKIDPFWLFTNVSGAAYRDVDIGKAKKDQQHRAGYGEKQIVNGSVWLDKQIIKKRPASSLSIPMDRLNNNGGRGQVLCLSQGECTTRSIVKALDNFLTAVQRMKDTVMVPSRLIDMTTSVGELREALNSPQEPNALVAIPSNMVTSSFPLYSFYQMLQMIRNQLVSGPEADDADSDENGADEQCRHLSHAFQQHLQGLFSVLRQLTDTANYLTKRYQDEVDAAFFVKLLSVFFHYSMLVDSGGSNNKHFASTF</sequence>
<gene>
    <name evidence="6" type="ORF">T02_16045</name>
</gene>
<evidence type="ECO:0000313" key="7">
    <source>
        <dbReference type="Proteomes" id="UP000054721"/>
    </source>
</evidence>
<name>A0A0V1LK36_9BILA</name>
<dbReference type="PANTHER" id="PTHR14315:SF17">
    <property type="entry name" value="MIP21584P"/>
    <property type="match status" value="1"/>
</dbReference>
<dbReference type="InterPro" id="IPR053719">
    <property type="entry name" value="Lipogen_MT_Stabilize_sf"/>
</dbReference>
<feature type="non-terminal residue" evidence="6">
    <location>
        <position position="1"/>
    </location>
</feature>
<keyword evidence="5" id="KW-0539">Nucleus</keyword>
<comment type="subcellular location">
    <subcellularLocation>
        <location evidence="2">Cytoplasm</location>
    </subcellularLocation>
    <subcellularLocation>
        <location evidence="1">Nucleus</location>
    </subcellularLocation>
</comment>
<comment type="similarity">
    <text evidence="3">Belongs to the SPOT14 family.</text>
</comment>
<dbReference type="AlphaFoldDB" id="A0A0V1LK36"/>
<dbReference type="GO" id="GO:0005634">
    <property type="term" value="C:nucleus"/>
    <property type="evidence" value="ECO:0007669"/>
    <property type="project" value="UniProtKB-SubCell"/>
</dbReference>
<dbReference type="PANTHER" id="PTHR14315">
    <property type="entry name" value="SPOT14 FAMILY MEMBER"/>
    <property type="match status" value="1"/>
</dbReference>
<dbReference type="InterPro" id="IPR009786">
    <property type="entry name" value="Spot_14"/>
</dbReference>
<protein>
    <submittedName>
        <fullName evidence="6">Mid1-interacting protein 1A</fullName>
    </submittedName>
</protein>
<keyword evidence="7" id="KW-1185">Reference proteome</keyword>
<reference evidence="6 7" key="1">
    <citation type="submission" date="2015-05" db="EMBL/GenBank/DDBJ databases">
        <title>Evolution of Trichinella species and genotypes.</title>
        <authorList>
            <person name="Korhonen P.K."/>
            <person name="Edoardo P."/>
            <person name="Giuseppe L.R."/>
            <person name="Gasser R.B."/>
        </authorList>
    </citation>
    <scope>NUCLEOTIDE SEQUENCE [LARGE SCALE GENOMIC DNA]</scope>
    <source>
        <strain evidence="6">ISS10</strain>
    </source>
</reference>
<dbReference type="Gene3D" id="6.10.140.1610">
    <property type="match status" value="1"/>
</dbReference>
<evidence type="ECO:0000256" key="1">
    <source>
        <dbReference type="ARBA" id="ARBA00004123"/>
    </source>
</evidence>
<evidence type="ECO:0000313" key="6">
    <source>
        <dbReference type="EMBL" id="KRZ59869.1"/>
    </source>
</evidence>
<dbReference type="GO" id="GO:0046890">
    <property type="term" value="P:regulation of lipid biosynthetic process"/>
    <property type="evidence" value="ECO:0007669"/>
    <property type="project" value="TreeGrafter"/>
</dbReference>
<dbReference type="Proteomes" id="UP000054721">
    <property type="component" value="Unassembled WGS sequence"/>
</dbReference>
<proteinExistence type="inferred from homology"/>
<evidence type="ECO:0000256" key="2">
    <source>
        <dbReference type="ARBA" id="ARBA00004496"/>
    </source>
</evidence>
<accession>A0A0V1LK36</accession>
<dbReference type="EMBL" id="JYDW01000036">
    <property type="protein sequence ID" value="KRZ59869.1"/>
    <property type="molecule type" value="Genomic_DNA"/>
</dbReference>
<evidence type="ECO:0000256" key="4">
    <source>
        <dbReference type="ARBA" id="ARBA00022490"/>
    </source>
</evidence>